<name>A0A022QY51_ERYGU</name>
<gene>
    <name evidence="1" type="ORF">MIMGU_mgv1a0204211mg</name>
</gene>
<evidence type="ECO:0000313" key="2">
    <source>
        <dbReference type="Proteomes" id="UP000030748"/>
    </source>
</evidence>
<keyword evidence="2" id="KW-1185">Reference proteome</keyword>
<proteinExistence type="predicted"/>
<reference evidence="1 2" key="1">
    <citation type="journal article" date="2013" name="Proc. Natl. Acad. Sci. U.S.A.">
        <title>Fine-scale variation in meiotic recombination in Mimulus inferred from population shotgun sequencing.</title>
        <authorList>
            <person name="Hellsten U."/>
            <person name="Wright K.M."/>
            <person name="Jenkins J."/>
            <person name="Shu S."/>
            <person name="Yuan Y."/>
            <person name="Wessler S.R."/>
            <person name="Schmutz J."/>
            <person name="Willis J.H."/>
            <person name="Rokhsar D.S."/>
        </authorList>
    </citation>
    <scope>NUCLEOTIDE SEQUENCE [LARGE SCALE GENOMIC DNA]</scope>
    <source>
        <strain evidence="2">cv. DUN x IM62</strain>
    </source>
</reference>
<organism evidence="1 2">
    <name type="scientific">Erythranthe guttata</name>
    <name type="common">Yellow monkey flower</name>
    <name type="synonym">Mimulus guttatus</name>
    <dbReference type="NCBI Taxonomy" id="4155"/>
    <lineage>
        <taxon>Eukaryota</taxon>
        <taxon>Viridiplantae</taxon>
        <taxon>Streptophyta</taxon>
        <taxon>Embryophyta</taxon>
        <taxon>Tracheophyta</taxon>
        <taxon>Spermatophyta</taxon>
        <taxon>Magnoliopsida</taxon>
        <taxon>eudicotyledons</taxon>
        <taxon>Gunneridae</taxon>
        <taxon>Pentapetalae</taxon>
        <taxon>asterids</taxon>
        <taxon>lamiids</taxon>
        <taxon>Lamiales</taxon>
        <taxon>Phrymaceae</taxon>
        <taxon>Erythranthe</taxon>
    </lineage>
</organism>
<accession>A0A022QY51</accession>
<sequence>PKLRDVFVIYKKI</sequence>
<dbReference type="Proteomes" id="UP000030748">
    <property type="component" value="Unassembled WGS sequence"/>
</dbReference>
<feature type="non-terminal residue" evidence="1">
    <location>
        <position position="1"/>
    </location>
</feature>
<evidence type="ECO:0000313" key="1">
    <source>
        <dbReference type="EMBL" id="EYU32846.1"/>
    </source>
</evidence>
<protein>
    <submittedName>
        <fullName evidence="1">Uncharacterized protein</fullName>
    </submittedName>
</protein>
<dbReference type="EMBL" id="KI630827">
    <property type="protein sequence ID" value="EYU32846.1"/>
    <property type="molecule type" value="Genomic_DNA"/>
</dbReference>